<dbReference type="Gene3D" id="1.20.5.320">
    <property type="entry name" value="6-Phosphogluconate Dehydrogenase, domain 3"/>
    <property type="match status" value="1"/>
</dbReference>
<reference evidence="9 10" key="1">
    <citation type="submission" date="2017-03" db="EMBL/GenBank/DDBJ databases">
        <title>Genomes of endolithic fungi from Antarctica.</title>
        <authorList>
            <person name="Coleine C."/>
            <person name="Masonjones S."/>
            <person name="Stajich J.E."/>
        </authorList>
    </citation>
    <scope>NUCLEOTIDE SEQUENCE [LARGE SCALE GENOMIC DNA]</scope>
    <source>
        <strain evidence="9 10">CCFEE 6315</strain>
    </source>
</reference>
<evidence type="ECO:0000256" key="6">
    <source>
        <dbReference type="ARBA" id="ARBA00023126"/>
    </source>
</evidence>
<keyword evidence="10" id="KW-1185">Reference proteome</keyword>
<dbReference type="UniPathway" id="UPA00115">
    <property type="reaction ID" value="UER00410"/>
</dbReference>
<evidence type="ECO:0000256" key="2">
    <source>
        <dbReference type="ARBA" id="ARBA00008419"/>
    </source>
</evidence>
<comment type="similarity">
    <text evidence="2">Belongs to the 6-phosphogluconate dehydrogenase family.</text>
</comment>
<dbReference type="InterPro" id="IPR013328">
    <property type="entry name" value="6PGD_dom2"/>
</dbReference>
<dbReference type="SUPFAM" id="SSF51735">
    <property type="entry name" value="NAD(P)-binding Rossmann-fold domains"/>
    <property type="match status" value="1"/>
</dbReference>
<evidence type="ECO:0000259" key="8">
    <source>
        <dbReference type="SMART" id="SM01350"/>
    </source>
</evidence>
<dbReference type="AlphaFoldDB" id="A0A4U0TTE6"/>
<dbReference type="GO" id="GO:0006098">
    <property type="term" value="P:pentose-phosphate shunt"/>
    <property type="evidence" value="ECO:0007669"/>
    <property type="project" value="UniProtKB-UniPathway"/>
</dbReference>
<dbReference type="Gene3D" id="1.10.1040.10">
    <property type="entry name" value="N-(1-d-carboxylethyl)-l-norvaline Dehydrogenase, domain 2"/>
    <property type="match status" value="1"/>
</dbReference>
<feature type="active site" description="Proton acceptor" evidence="7">
    <location>
        <position position="208"/>
    </location>
</feature>
<dbReference type="SMART" id="SM01350">
    <property type="entry name" value="6PGD"/>
    <property type="match status" value="1"/>
</dbReference>
<dbReference type="SUPFAM" id="SSF48179">
    <property type="entry name" value="6-phosphogluconate dehydrogenase C-terminal domain-like"/>
    <property type="match status" value="1"/>
</dbReference>
<accession>A0A4U0TTE6</accession>
<dbReference type="InterPro" id="IPR006183">
    <property type="entry name" value="Pgluconate_DH"/>
</dbReference>
<evidence type="ECO:0000313" key="10">
    <source>
        <dbReference type="Proteomes" id="UP000308549"/>
    </source>
</evidence>
<dbReference type="PIRSF" id="PIRSF000109">
    <property type="entry name" value="6PGD"/>
    <property type="match status" value="1"/>
</dbReference>
<proteinExistence type="inferred from homology"/>
<dbReference type="EC" id="1.1.1.44" evidence="3"/>
<organism evidence="9 10">
    <name type="scientific">Salinomyces thailandicus</name>
    <dbReference type="NCBI Taxonomy" id="706561"/>
    <lineage>
        <taxon>Eukaryota</taxon>
        <taxon>Fungi</taxon>
        <taxon>Dikarya</taxon>
        <taxon>Ascomycota</taxon>
        <taxon>Pezizomycotina</taxon>
        <taxon>Dothideomycetes</taxon>
        <taxon>Dothideomycetidae</taxon>
        <taxon>Mycosphaerellales</taxon>
        <taxon>Teratosphaeriaceae</taxon>
        <taxon>Salinomyces</taxon>
    </lineage>
</organism>
<protein>
    <recommendedName>
        <fullName evidence="3">phosphogluconate dehydrogenase (NADP(+)-dependent, decarboxylating)</fullName>
        <ecNumber evidence="3">1.1.1.44</ecNumber>
    </recommendedName>
</protein>
<keyword evidence="6" id="KW-0570">Pentose shunt</keyword>
<dbReference type="Gene3D" id="3.40.50.720">
    <property type="entry name" value="NAD(P)-binding Rossmann-like Domain"/>
    <property type="match status" value="1"/>
</dbReference>
<dbReference type="EMBL" id="NAJL01000035">
    <property type="protein sequence ID" value="TKA25468.1"/>
    <property type="molecule type" value="Genomic_DNA"/>
</dbReference>
<evidence type="ECO:0000256" key="5">
    <source>
        <dbReference type="ARBA" id="ARBA00023064"/>
    </source>
</evidence>
<feature type="domain" description="6-phosphogluconate dehydrogenase C-terminal" evidence="8">
    <location>
        <begin position="204"/>
        <end position="526"/>
    </location>
</feature>
<name>A0A4U0TTE6_9PEZI</name>
<dbReference type="InterPro" id="IPR006113">
    <property type="entry name" value="6PGDH_Gnd/GntZ"/>
</dbReference>
<dbReference type="PRINTS" id="PR00076">
    <property type="entry name" value="6PGDHDRGNASE"/>
</dbReference>
<evidence type="ECO:0000256" key="7">
    <source>
        <dbReference type="PIRSR" id="PIRSR000109-1"/>
    </source>
</evidence>
<dbReference type="Pfam" id="PF00393">
    <property type="entry name" value="6PGD"/>
    <property type="match status" value="1"/>
</dbReference>
<gene>
    <name evidence="9" type="ORF">B0A50_06335</name>
</gene>
<evidence type="ECO:0000256" key="4">
    <source>
        <dbReference type="ARBA" id="ARBA00023002"/>
    </source>
</evidence>
<evidence type="ECO:0000313" key="9">
    <source>
        <dbReference type="EMBL" id="TKA25468.1"/>
    </source>
</evidence>
<keyword evidence="4" id="KW-0560">Oxidoreductase</keyword>
<dbReference type="Proteomes" id="UP000308549">
    <property type="component" value="Unassembled WGS sequence"/>
</dbReference>
<dbReference type="OrthoDB" id="434986at2759"/>
<keyword evidence="5" id="KW-0311">Gluconate utilization</keyword>
<dbReference type="InterPro" id="IPR008927">
    <property type="entry name" value="6-PGluconate_DH-like_C_sf"/>
</dbReference>
<evidence type="ECO:0000256" key="1">
    <source>
        <dbReference type="ARBA" id="ARBA00004874"/>
    </source>
</evidence>
<dbReference type="PANTHER" id="PTHR11811">
    <property type="entry name" value="6-PHOSPHOGLUCONATE DEHYDROGENASE"/>
    <property type="match status" value="1"/>
</dbReference>
<dbReference type="GO" id="GO:0004616">
    <property type="term" value="F:phosphogluconate dehydrogenase (decarboxylating) activity"/>
    <property type="evidence" value="ECO:0007669"/>
    <property type="project" value="UniProtKB-EC"/>
</dbReference>
<dbReference type="InterPro" id="IPR036291">
    <property type="entry name" value="NAD(P)-bd_dom_sf"/>
</dbReference>
<comment type="pathway">
    <text evidence="1">Carbohydrate degradation; pentose phosphate pathway; D-ribulose 5-phosphate from D-glucose 6-phosphate (oxidative stage): step 3/3.</text>
</comment>
<comment type="caution">
    <text evidence="9">The sequence shown here is derived from an EMBL/GenBank/DDBJ whole genome shotgun (WGS) entry which is preliminary data.</text>
</comment>
<feature type="active site" description="Proton donor" evidence="7">
    <location>
        <position position="215"/>
    </location>
</feature>
<evidence type="ECO:0000256" key="3">
    <source>
        <dbReference type="ARBA" id="ARBA00013011"/>
    </source>
</evidence>
<dbReference type="InterPro" id="IPR006114">
    <property type="entry name" value="6PGDH_C"/>
</dbReference>
<dbReference type="InterPro" id="IPR006115">
    <property type="entry name" value="6PGDH_NADP-bd"/>
</dbReference>
<sequence>MDKLADLGSQAKTAVDLAKGLDIRRIAMIGCGSMGGGMAQLFAEQGIFVALQDPNEAVMDDLLASAKQSGIPDTLMKKCSDYGSLCKELGTPKVFVWSLPHGSAGDGVLEGLMPWLEKGDVVVDCGNEHWENTERRQGKCVTKGIRYVGCGVSGGYQAARRGPSMCPGADDETLSLVLPTLRKVAAKDPDGKACVGRVGTGGAGHYCKMIHNGIEHGMMSAISEAYTIMRVGLGMSLDEIADEYDRWNSDGELKGTFLIWISRDICRTTNDKGSRVLDEVEDKVVQDFTGEEGTGIWSNTEAITKHVPAPTLTSAHYLRLASGNRYQRALIQKTFGVGSGAPKDSHTAVYPPQKLPDIPNRSAFLEDLRKAVYAACLAAYCQGMIIIDRADREYHFNIDYTELLQVWRAGCIIQADYISNTLLHPIYHSKTTKPSEINPLYEPAVAKDLKKCFASLRKVVARSVEADHVVPALGATLEYLKYQTSTALPTDMYEAQLDFFGKHMYDRKGEDAEGRPETGKCHFEWKPA</sequence>
<dbReference type="GO" id="GO:0050661">
    <property type="term" value="F:NADP binding"/>
    <property type="evidence" value="ECO:0007669"/>
    <property type="project" value="InterPro"/>
</dbReference>
<dbReference type="Pfam" id="PF03446">
    <property type="entry name" value="NAD_binding_2"/>
    <property type="match status" value="1"/>
</dbReference>
<dbReference type="GO" id="GO:0019521">
    <property type="term" value="P:D-gluconate metabolic process"/>
    <property type="evidence" value="ECO:0007669"/>
    <property type="project" value="UniProtKB-KW"/>
</dbReference>